<dbReference type="Gene3D" id="3.90.180.10">
    <property type="entry name" value="Medium-chain alcohol dehydrogenases, catalytic domain"/>
    <property type="match status" value="1"/>
</dbReference>
<feature type="domain" description="Enoyl reductase (ER)" evidence="1">
    <location>
        <begin position="16"/>
        <end position="342"/>
    </location>
</feature>
<organism evidence="2 3">
    <name type="scientific">Daedalea quercina L-15889</name>
    <dbReference type="NCBI Taxonomy" id="1314783"/>
    <lineage>
        <taxon>Eukaryota</taxon>
        <taxon>Fungi</taxon>
        <taxon>Dikarya</taxon>
        <taxon>Basidiomycota</taxon>
        <taxon>Agaricomycotina</taxon>
        <taxon>Agaricomycetes</taxon>
        <taxon>Polyporales</taxon>
        <taxon>Fomitopsis</taxon>
    </lineage>
</organism>
<dbReference type="PANTHER" id="PTHR11695">
    <property type="entry name" value="ALCOHOL DEHYDROGENASE RELATED"/>
    <property type="match status" value="1"/>
</dbReference>
<gene>
    <name evidence="2" type="ORF">DAEQUDRAFT_745457</name>
</gene>
<dbReference type="InterPro" id="IPR036291">
    <property type="entry name" value="NAD(P)-bd_dom_sf"/>
</dbReference>
<dbReference type="InterPro" id="IPR013154">
    <property type="entry name" value="ADH-like_N"/>
</dbReference>
<dbReference type="STRING" id="1314783.A0A165Q6F1"/>
<dbReference type="PANTHER" id="PTHR11695:SF294">
    <property type="entry name" value="RETICULON-4-INTERACTING PROTEIN 1, MITOCHONDRIAL"/>
    <property type="match status" value="1"/>
</dbReference>
<keyword evidence="3" id="KW-1185">Reference proteome</keyword>
<sequence>MSIPEIQQAWRVVGRGDPSKVLRFDRDVPVPKKPVKGEVLIKVHAVALNPVGYKIMRVAPSFVIKRPYISESDLAGTVVDANGTSFKEGDRVYGWIPVPTIIKTRMGALAQYTRVPANNLVPIPENTSPVQAAGITLASMTAYQALFDVGGLQPEQSVFINGGSSAVGAFAIQLAKAAGCTVTASASGKNEEYVRSLGADKFVDYTKAPLHETLANQPPTPKYHVFLEAVGLIDTSLYTNSEAYLAPGGTFVSLGPQPKGFDIAAIVKVAWKVFLQPRFLGGTNRSWKLVQVRHKREDLEQIARYVAEGKVKPIVDSVYSFEDTLKAYDRLLTSRATGKVVIKVDPDVSTE</sequence>
<dbReference type="SUPFAM" id="SSF51735">
    <property type="entry name" value="NAD(P)-binding Rossmann-fold domains"/>
    <property type="match status" value="1"/>
</dbReference>
<protein>
    <submittedName>
        <fullName evidence="2">NAD(P)-binding protein</fullName>
    </submittedName>
</protein>
<dbReference type="AlphaFoldDB" id="A0A165Q6F1"/>
<proteinExistence type="predicted"/>
<dbReference type="EMBL" id="KV429061">
    <property type="protein sequence ID" value="KZT69073.1"/>
    <property type="molecule type" value="Genomic_DNA"/>
</dbReference>
<dbReference type="GO" id="GO:0005739">
    <property type="term" value="C:mitochondrion"/>
    <property type="evidence" value="ECO:0007669"/>
    <property type="project" value="TreeGrafter"/>
</dbReference>
<reference evidence="2 3" key="1">
    <citation type="journal article" date="2016" name="Mol. Biol. Evol.">
        <title>Comparative Genomics of Early-Diverging Mushroom-Forming Fungi Provides Insights into the Origins of Lignocellulose Decay Capabilities.</title>
        <authorList>
            <person name="Nagy L.G."/>
            <person name="Riley R."/>
            <person name="Tritt A."/>
            <person name="Adam C."/>
            <person name="Daum C."/>
            <person name="Floudas D."/>
            <person name="Sun H."/>
            <person name="Yadav J.S."/>
            <person name="Pangilinan J."/>
            <person name="Larsson K.H."/>
            <person name="Matsuura K."/>
            <person name="Barry K."/>
            <person name="Labutti K."/>
            <person name="Kuo R."/>
            <person name="Ohm R.A."/>
            <person name="Bhattacharya S.S."/>
            <person name="Shirouzu T."/>
            <person name="Yoshinaga Y."/>
            <person name="Martin F.M."/>
            <person name="Grigoriev I.V."/>
            <person name="Hibbett D.S."/>
        </authorList>
    </citation>
    <scope>NUCLEOTIDE SEQUENCE [LARGE SCALE GENOMIC DNA]</scope>
    <source>
        <strain evidence="2 3">L-15889</strain>
    </source>
</reference>
<accession>A0A165Q6F1</accession>
<dbReference type="SUPFAM" id="SSF50129">
    <property type="entry name" value="GroES-like"/>
    <property type="match status" value="1"/>
</dbReference>
<evidence type="ECO:0000259" key="1">
    <source>
        <dbReference type="SMART" id="SM00829"/>
    </source>
</evidence>
<dbReference type="Gene3D" id="3.40.50.720">
    <property type="entry name" value="NAD(P)-binding Rossmann-like Domain"/>
    <property type="match status" value="1"/>
</dbReference>
<dbReference type="InterPro" id="IPR050700">
    <property type="entry name" value="YIM1/Zinc_Alcohol_DH_Fams"/>
</dbReference>
<dbReference type="GO" id="GO:0016491">
    <property type="term" value="F:oxidoreductase activity"/>
    <property type="evidence" value="ECO:0007669"/>
    <property type="project" value="InterPro"/>
</dbReference>
<dbReference type="CDD" id="cd08267">
    <property type="entry name" value="MDR1"/>
    <property type="match status" value="1"/>
</dbReference>
<dbReference type="Pfam" id="PF13602">
    <property type="entry name" value="ADH_zinc_N_2"/>
    <property type="match status" value="1"/>
</dbReference>
<dbReference type="InterPro" id="IPR020843">
    <property type="entry name" value="ER"/>
</dbReference>
<dbReference type="SMART" id="SM00829">
    <property type="entry name" value="PKS_ER"/>
    <property type="match status" value="1"/>
</dbReference>
<dbReference type="InterPro" id="IPR011032">
    <property type="entry name" value="GroES-like_sf"/>
</dbReference>
<dbReference type="OrthoDB" id="3509362at2759"/>
<dbReference type="Proteomes" id="UP000076727">
    <property type="component" value="Unassembled WGS sequence"/>
</dbReference>
<evidence type="ECO:0000313" key="3">
    <source>
        <dbReference type="Proteomes" id="UP000076727"/>
    </source>
</evidence>
<name>A0A165Q6F1_9APHY</name>
<evidence type="ECO:0000313" key="2">
    <source>
        <dbReference type="EMBL" id="KZT69073.1"/>
    </source>
</evidence>
<dbReference type="Pfam" id="PF08240">
    <property type="entry name" value="ADH_N"/>
    <property type="match status" value="1"/>
</dbReference>